<reference evidence="2 3" key="1">
    <citation type="submission" date="2015-07" db="EMBL/GenBank/DDBJ databases">
        <title>The genome of Habropoda laboriosa.</title>
        <authorList>
            <person name="Pan H."/>
            <person name="Kapheim K."/>
        </authorList>
    </citation>
    <scope>NUCLEOTIDE SEQUENCE [LARGE SCALE GENOMIC DNA]</scope>
    <source>
        <strain evidence="2">0110345459</strain>
    </source>
</reference>
<dbReference type="EMBL" id="KQ414666">
    <property type="protein sequence ID" value="KOC64994.1"/>
    <property type="molecule type" value="Genomic_DNA"/>
</dbReference>
<dbReference type="AlphaFoldDB" id="A0A0L7R2D0"/>
<feature type="signal peptide" evidence="1">
    <location>
        <begin position="1"/>
        <end position="17"/>
    </location>
</feature>
<evidence type="ECO:0000256" key="1">
    <source>
        <dbReference type="SAM" id="SignalP"/>
    </source>
</evidence>
<feature type="chain" id="PRO_5005575032" evidence="1">
    <location>
        <begin position="18"/>
        <end position="138"/>
    </location>
</feature>
<evidence type="ECO:0000313" key="2">
    <source>
        <dbReference type="EMBL" id="KOC64994.1"/>
    </source>
</evidence>
<feature type="non-terminal residue" evidence="2">
    <location>
        <position position="1"/>
    </location>
</feature>
<keyword evidence="1" id="KW-0732">Signal</keyword>
<accession>A0A0L7R2D0</accession>
<protein>
    <submittedName>
        <fullName evidence="2">Uncharacterized protein</fullName>
    </submittedName>
</protein>
<dbReference type="OrthoDB" id="6366777at2759"/>
<dbReference type="Proteomes" id="UP000053825">
    <property type="component" value="Unassembled WGS sequence"/>
</dbReference>
<proteinExistence type="predicted"/>
<keyword evidence="3" id="KW-1185">Reference proteome</keyword>
<gene>
    <name evidence="2" type="ORF">WH47_04584</name>
</gene>
<sequence length="138" mass="16066">ITTAINFLFYLTGGCSAFGHSCYGGHGKRFDPHLRDNVLQGNEPSTDDRSEKTETLSLSNDFVRPEQKFGGQPEILFPQMRRQDSSRFDPYTLSFIVRQWVYKFSLNTRLAKKLFATYGVFLHTKSFLLKHFFHWFSP</sequence>
<evidence type="ECO:0000313" key="3">
    <source>
        <dbReference type="Proteomes" id="UP000053825"/>
    </source>
</evidence>
<name>A0A0L7R2D0_9HYME</name>
<organism evidence="2 3">
    <name type="scientific">Habropoda laboriosa</name>
    <dbReference type="NCBI Taxonomy" id="597456"/>
    <lineage>
        <taxon>Eukaryota</taxon>
        <taxon>Metazoa</taxon>
        <taxon>Ecdysozoa</taxon>
        <taxon>Arthropoda</taxon>
        <taxon>Hexapoda</taxon>
        <taxon>Insecta</taxon>
        <taxon>Pterygota</taxon>
        <taxon>Neoptera</taxon>
        <taxon>Endopterygota</taxon>
        <taxon>Hymenoptera</taxon>
        <taxon>Apocrita</taxon>
        <taxon>Aculeata</taxon>
        <taxon>Apoidea</taxon>
        <taxon>Anthophila</taxon>
        <taxon>Apidae</taxon>
        <taxon>Habropoda</taxon>
    </lineage>
</organism>